<proteinExistence type="predicted"/>
<dbReference type="Proteomes" id="UP000006056">
    <property type="component" value="Chromosome"/>
</dbReference>
<accession>I3ZJ42</accession>
<dbReference type="AlphaFoldDB" id="I3ZJ42"/>
<dbReference type="KEGG" id="trs:Terro_3028"/>
<evidence type="ECO:0000313" key="3">
    <source>
        <dbReference type="Proteomes" id="UP000006056"/>
    </source>
</evidence>
<reference evidence="2 3" key="1">
    <citation type="submission" date="2012-06" db="EMBL/GenBank/DDBJ databases">
        <title>Complete genome of Terriglobus roseus DSM 18391.</title>
        <authorList>
            <consortium name="US DOE Joint Genome Institute (JGI-PGF)"/>
            <person name="Lucas S."/>
            <person name="Copeland A."/>
            <person name="Lapidus A."/>
            <person name="Glavina del Rio T."/>
            <person name="Dalin E."/>
            <person name="Tice H."/>
            <person name="Bruce D."/>
            <person name="Goodwin L."/>
            <person name="Pitluck S."/>
            <person name="Peters L."/>
            <person name="Mikhailova N."/>
            <person name="Munk A.C.C."/>
            <person name="Kyrpides N."/>
            <person name="Mavromatis K."/>
            <person name="Ivanova N."/>
            <person name="Brettin T."/>
            <person name="Detter J.C."/>
            <person name="Han C."/>
            <person name="Larimer F."/>
            <person name="Land M."/>
            <person name="Hauser L."/>
            <person name="Markowitz V."/>
            <person name="Cheng J.-F."/>
            <person name="Hugenholtz P."/>
            <person name="Woyke T."/>
            <person name="Wu D."/>
            <person name="Brambilla E."/>
            <person name="Klenk H.-P."/>
            <person name="Eisen J.A."/>
        </authorList>
    </citation>
    <scope>NUCLEOTIDE SEQUENCE [LARGE SCALE GENOMIC DNA]</scope>
    <source>
        <strain evidence="3">DSM 18391 / NRRL B-41598 / KBS 63</strain>
    </source>
</reference>
<evidence type="ECO:0000256" key="1">
    <source>
        <dbReference type="SAM" id="SignalP"/>
    </source>
</evidence>
<dbReference type="EMBL" id="CP003379">
    <property type="protein sequence ID" value="AFL89260.1"/>
    <property type="molecule type" value="Genomic_DNA"/>
</dbReference>
<feature type="signal peptide" evidence="1">
    <location>
        <begin position="1"/>
        <end position="23"/>
    </location>
</feature>
<feature type="chain" id="PRO_5003684729" evidence="1">
    <location>
        <begin position="24"/>
        <end position="1144"/>
    </location>
</feature>
<dbReference type="HOGENOM" id="CLU_277302_0_0_0"/>
<name>I3ZJ42_TERRK</name>
<sequence>MSLPLGALLLALAGCGGTGPGTATPVSPIAPQPPAVQGQVVIAAPGDGTKVTALPLILRVTLSAGATTTNTAISINGHDVTAKLAATVTGGIYEGLVASEDVYVGVNRIKAVTGAVTARSTFNYDPFVADFKSPEVVTANSIGQPVSDVVGIQTRVKQNGTFQIYIGKKAYGVQDSNHNSTDLNGFQVLLLRRTDLSLVSNTFYQIDGTLDQTTQFANDIDPSTAKFTAESKCGLEGCVLIIQSLQAWNGKHKCDFNTAGPSDSTCGSLQEALLHIGGTNTLLLNQINPADVGYSFVGNVGSSVLKPGLNYERVACASLVDGCISNYYVPSTAIPNFADGIGPTLRGTGYVGAKTIPASGDLPALPVQEAGIRGEFILDNHDNYTFTYADPPVRFAMGLTTYADGSISKQRSTVELSVSAKSPSPFPDGTSSVSVGSATLVENTNNRAVSGGFHLVAFDATTFRNLLNGTYSTDPGLCQSNKCTSTDGGTISPLAQLTSDIYSLNSRRAIFFLQSVGSLRHECDQNYVKTPTGHCQSGDLTKGSFPFQDTWDKAAQAVQDIGGDYALFDSLSHPSYRYNAFDATISQQKVVADGGLEDDYHLVGQWWMSGNNTANPLGVEESSHINRETIAGGGPSRMSGLLKKENDGYYRASMETQYGNFFPNSSLTFLAAPLTPSVEWPLTGTSGTSGQTAAYRFISQQLLLCQQSCSDLRLAYSNLNQNPAIWFARLQAMRGPTDCTADSCTQGFTADDFTAAKQQILLELQYLGNLREYQTNLLNLLQAQESNQSLILQQEADAILGSTQGPIATKTVAANNWRTWAGDALKTMGPVLQLGALSLGATTDVVVPGALIPAAGVAAALGVATLDLSASSTTKPDGVPIAQQDKDLIAVSHLAGNLADQYTQILGTVGHNFKRITADWGRLSALGSSLANNSQPWDSTANQNLLTAFDRTARRQFVQTLLPAAFSITHHTYSSPGINPNYGGIFTPSDSTCGMAGWIADRQSNRNNSANQPSGTYMFTFIPGAPIDGIGTPSNTINKWPFDNWWDVWMLTPGKGASGCTPDGIANSFFEDTGLFIPVSADNSNSLGLYKPFVFQRFPNVIESRDGQNARDAYEKAFEGASYDSSDYPFLIPDGAFPNDPSNY</sequence>
<keyword evidence="3" id="KW-1185">Reference proteome</keyword>
<keyword evidence="1" id="KW-0732">Signal</keyword>
<evidence type="ECO:0000313" key="2">
    <source>
        <dbReference type="EMBL" id="AFL89260.1"/>
    </source>
</evidence>
<protein>
    <submittedName>
        <fullName evidence="2">Uncharacterized protein</fullName>
    </submittedName>
</protein>
<dbReference type="STRING" id="926566.Terro_3028"/>
<dbReference type="PATRIC" id="fig|926566.3.peg.3004"/>
<gene>
    <name evidence="2" type="ordered locus">Terro_3028</name>
</gene>
<organism evidence="2 3">
    <name type="scientific">Terriglobus roseus (strain DSM 18391 / NRRL B-41598 / KBS 63)</name>
    <dbReference type="NCBI Taxonomy" id="926566"/>
    <lineage>
        <taxon>Bacteria</taxon>
        <taxon>Pseudomonadati</taxon>
        <taxon>Acidobacteriota</taxon>
        <taxon>Terriglobia</taxon>
        <taxon>Terriglobales</taxon>
        <taxon>Acidobacteriaceae</taxon>
        <taxon>Terriglobus</taxon>
    </lineage>
</organism>